<dbReference type="Proteomes" id="UP001168694">
    <property type="component" value="Unassembled WGS sequence"/>
</dbReference>
<dbReference type="CDD" id="cd00371">
    <property type="entry name" value="HMA"/>
    <property type="match status" value="1"/>
</dbReference>
<keyword evidence="2" id="KW-1185">Reference proteome</keyword>
<dbReference type="EMBL" id="JAUHLN010000003">
    <property type="protein sequence ID" value="MDN4074507.1"/>
    <property type="molecule type" value="Genomic_DNA"/>
</dbReference>
<comment type="caution">
    <text evidence="1">The sequence shown here is derived from an EMBL/GenBank/DDBJ whole genome shotgun (WGS) entry which is preliminary data.</text>
</comment>
<name>A0ABT8E9B8_9BACL</name>
<protein>
    <recommendedName>
        <fullName evidence="3">HMA domain-containing protein</fullName>
    </recommendedName>
</protein>
<dbReference type="RefSeq" id="WP_290400633.1">
    <property type="nucleotide sequence ID" value="NZ_JAUHLN010000003.1"/>
</dbReference>
<dbReference type="InterPro" id="IPR036163">
    <property type="entry name" value="HMA_dom_sf"/>
</dbReference>
<evidence type="ECO:0008006" key="3">
    <source>
        <dbReference type="Google" id="ProtNLM"/>
    </source>
</evidence>
<evidence type="ECO:0000313" key="1">
    <source>
        <dbReference type="EMBL" id="MDN4074507.1"/>
    </source>
</evidence>
<gene>
    <name evidence="1" type="ORF">QYF49_16120</name>
</gene>
<evidence type="ECO:0000313" key="2">
    <source>
        <dbReference type="Proteomes" id="UP001168694"/>
    </source>
</evidence>
<dbReference type="InterPro" id="IPR006121">
    <property type="entry name" value="HMA_dom"/>
</dbReference>
<organism evidence="1 2">
    <name type="scientific">Fictibacillus terranigra</name>
    <dbReference type="NCBI Taxonomy" id="3058424"/>
    <lineage>
        <taxon>Bacteria</taxon>
        <taxon>Bacillati</taxon>
        <taxon>Bacillota</taxon>
        <taxon>Bacilli</taxon>
        <taxon>Bacillales</taxon>
        <taxon>Fictibacillaceae</taxon>
        <taxon>Fictibacillus</taxon>
    </lineage>
</organism>
<proteinExistence type="predicted"/>
<sequence length="85" mass="9964">METRMIKIKDCKNEQDADKISQALQHVWGIGPFHINHERGEASISFDKKMASYEDFIQAIHERGYSVEEIDAYEGMREEVQDEEM</sequence>
<reference evidence="1" key="1">
    <citation type="submission" date="2023-06" db="EMBL/GenBank/DDBJ databases">
        <title>Draft Genome Sequences of Representative Paenibacillus Polymyxa, Bacillus cereus, Fictibacillus sp., and Brevibacillus agri Strains Isolated from Amazonian Dark Earth.</title>
        <authorList>
            <person name="Pellegrinetti T.A."/>
            <person name="Cunha I.C.M."/>
            <person name="Chaves M.G."/>
            <person name="Freitas A.S."/>
            <person name="Silva A.V.R."/>
            <person name="Tsai S.M."/>
            <person name="Mendes L.W."/>
        </authorList>
    </citation>
    <scope>NUCLEOTIDE SEQUENCE</scope>
    <source>
        <strain evidence="1">CENA-BCM004</strain>
    </source>
</reference>
<dbReference type="SUPFAM" id="SSF55008">
    <property type="entry name" value="HMA, heavy metal-associated domain"/>
    <property type="match status" value="1"/>
</dbReference>
<accession>A0ABT8E9B8</accession>
<dbReference type="Gene3D" id="3.30.70.100">
    <property type="match status" value="1"/>
</dbReference>